<dbReference type="PANTHER" id="PTHR22744">
    <property type="entry name" value="HELIX LOOP HELIX PROTEIN 21-RELATED"/>
    <property type="match status" value="1"/>
</dbReference>
<dbReference type="PROSITE" id="PS50097">
    <property type="entry name" value="BTB"/>
    <property type="match status" value="1"/>
</dbReference>
<dbReference type="CDD" id="cd18186">
    <property type="entry name" value="BTB_POZ_ZBTB_KLHL-like"/>
    <property type="match status" value="1"/>
</dbReference>
<dbReference type="Proteomes" id="UP001328107">
    <property type="component" value="Unassembled WGS sequence"/>
</dbReference>
<evidence type="ECO:0000313" key="3">
    <source>
        <dbReference type="Proteomes" id="UP001328107"/>
    </source>
</evidence>
<accession>A0AAN4Z7U5</accession>
<evidence type="ECO:0000259" key="1">
    <source>
        <dbReference type="PROSITE" id="PS50097"/>
    </source>
</evidence>
<dbReference type="PANTHER" id="PTHR22744:SF17">
    <property type="entry name" value="BTB DOMAIN-CONTAINING PROTEIN"/>
    <property type="match status" value="1"/>
</dbReference>
<dbReference type="Pfam" id="PF00651">
    <property type="entry name" value="BTB"/>
    <property type="match status" value="1"/>
</dbReference>
<evidence type="ECO:0000313" key="2">
    <source>
        <dbReference type="EMBL" id="GMR33598.1"/>
    </source>
</evidence>
<dbReference type="SUPFAM" id="SSF54695">
    <property type="entry name" value="POZ domain"/>
    <property type="match status" value="1"/>
</dbReference>
<feature type="domain" description="BTB" evidence="1">
    <location>
        <begin position="18"/>
        <end position="77"/>
    </location>
</feature>
<reference evidence="3" key="1">
    <citation type="submission" date="2022-10" db="EMBL/GenBank/DDBJ databases">
        <title>Genome assembly of Pristionchus species.</title>
        <authorList>
            <person name="Yoshida K."/>
            <person name="Sommer R.J."/>
        </authorList>
    </citation>
    <scope>NUCLEOTIDE SEQUENCE [LARGE SCALE GENOMIC DNA]</scope>
    <source>
        <strain evidence="3">RS5460</strain>
    </source>
</reference>
<dbReference type="Gene3D" id="3.30.710.10">
    <property type="entry name" value="Potassium Channel Kv1.1, Chain A"/>
    <property type="match status" value="1"/>
</dbReference>
<feature type="non-terminal residue" evidence="2">
    <location>
        <position position="81"/>
    </location>
</feature>
<protein>
    <recommendedName>
        <fullName evidence="1">BTB domain-containing protein</fullName>
    </recommendedName>
</protein>
<sequence length="81" mass="9359">SRFRPKTTFDLFSPSKMSDGILVVQGTKFYVNKQILSLQSPFFDKTFNGQFMEAQADEIPIEEVKANDFKKLIKMMYPIGE</sequence>
<proteinExistence type="predicted"/>
<comment type="caution">
    <text evidence="2">The sequence shown here is derived from an EMBL/GenBank/DDBJ whole genome shotgun (WGS) entry which is preliminary data.</text>
</comment>
<dbReference type="EMBL" id="BTRK01000001">
    <property type="protein sequence ID" value="GMR33598.1"/>
    <property type="molecule type" value="Genomic_DNA"/>
</dbReference>
<name>A0AAN4Z7U5_9BILA</name>
<gene>
    <name evidence="2" type="ORF">PMAYCL1PPCAC_03793</name>
</gene>
<feature type="non-terminal residue" evidence="2">
    <location>
        <position position="1"/>
    </location>
</feature>
<keyword evidence="3" id="KW-1185">Reference proteome</keyword>
<dbReference type="InterPro" id="IPR000210">
    <property type="entry name" value="BTB/POZ_dom"/>
</dbReference>
<organism evidence="2 3">
    <name type="scientific">Pristionchus mayeri</name>
    <dbReference type="NCBI Taxonomy" id="1317129"/>
    <lineage>
        <taxon>Eukaryota</taxon>
        <taxon>Metazoa</taxon>
        <taxon>Ecdysozoa</taxon>
        <taxon>Nematoda</taxon>
        <taxon>Chromadorea</taxon>
        <taxon>Rhabditida</taxon>
        <taxon>Rhabditina</taxon>
        <taxon>Diplogasteromorpha</taxon>
        <taxon>Diplogasteroidea</taxon>
        <taxon>Neodiplogasteridae</taxon>
        <taxon>Pristionchus</taxon>
    </lineage>
</organism>
<dbReference type="InterPro" id="IPR011333">
    <property type="entry name" value="SKP1/BTB/POZ_sf"/>
</dbReference>
<dbReference type="AlphaFoldDB" id="A0AAN4Z7U5"/>